<evidence type="ECO:0000256" key="7">
    <source>
        <dbReference type="ARBA" id="ARBA00023237"/>
    </source>
</evidence>
<name>A0A1H7R1U3_OLID1</name>
<evidence type="ECO:0000313" key="12">
    <source>
        <dbReference type="EMBL" id="SEL54196.1"/>
    </source>
</evidence>
<dbReference type="InterPro" id="IPR036942">
    <property type="entry name" value="Beta-barrel_TonB_sf"/>
</dbReference>
<proteinExistence type="inferred from homology"/>
<comment type="subcellular location">
    <subcellularLocation>
        <location evidence="1 8">Cell outer membrane</location>
        <topology evidence="1 8">Multi-pass membrane protein</topology>
    </subcellularLocation>
</comment>
<dbReference type="OrthoDB" id="600887at2"/>
<evidence type="ECO:0000313" key="13">
    <source>
        <dbReference type="Proteomes" id="UP000199421"/>
    </source>
</evidence>
<dbReference type="InterPro" id="IPR008969">
    <property type="entry name" value="CarboxyPept-like_regulatory"/>
</dbReference>
<keyword evidence="4 8" id="KW-0812">Transmembrane</keyword>
<dbReference type="STRING" id="407022.SAMN05661044_02805"/>
<dbReference type="Pfam" id="PF00593">
    <property type="entry name" value="TonB_dep_Rec_b-barrel"/>
    <property type="match status" value="1"/>
</dbReference>
<protein>
    <submittedName>
        <fullName evidence="12">TonB-linked outer membrane protein, SusC/RagA family</fullName>
    </submittedName>
</protein>
<dbReference type="GO" id="GO:0009279">
    <property type="term" value="C:cell outer membrane"/>
    <property type="evidence" value="ECO:0007669"/>
    <property type="project" value="UniProtKB-SubCell"/>
</dbReference>
<gene>
    <name evidence="12" type="ORF">SAMN05661044_02805</name>
</gene>
<dbReference type="PROSITE" id="PS52016">
    <property type="entry name" value="TONB_DEPENDENT_REC_3"/>
    <property type="match status" value="1"/>
</dbReference>
<dbReference type="InterPro" id="IPR012910">
    <property type="entry name" value="Plug_dom"/>
</dbReference>
<dbReference type="RefSeq" id="WP_093325353.1">
    <property type="nucleotide sequence ID" value="NZ_FOAF01000002.1"/>
</dbReference>
<evidence type="ECO:0000256" key="5">
    <source>
        <dbReference type="ARBA" id="ARBA00023077"/>
    </source>
</evidence>
<accession>A0A1H7R1U3</accession>
<dbReference type="EMBL" id="FOAF01000002">
    <property type="protein sequence ID" value="SEL54196.1"/>
    <property type="molecule type" value="Genomic_DNA"/>
</dbReference>
<evidence type="ECO:0000256" key="8">
    <source>
        <dbReference type="PROSITE-ProRule" id="PRU01360"/>
    </source>
</evidence>
<keyword evidence="3 8" id="KW-1134">Transmembrane beta strand</keyword>
<dbReference type="NCBIfam" id="TIGR04057">
    <property type="entry name" value="SusC_RagA_signa"/>
    <property type="match status" value="1"/>
</dbReference>
<evidence type="ECO:0000256" key="1">
    <source>
        <dbReference type="ARBA" id="ARBA00004571"/>
    </source>
</evidence>
<evidence type="ECO:0000256" key="6">
    <source>
        <dbReference type="ARBA" id="ARBA00023136"/>
    </source>
</evidence>
<dbReference type="InterPro" id="IPR037066">
    <property type="entry name" value="Plug_dom_sf"/>
</dbReference>
<evidence type="ECO:0000256" key="4">
    <source>
        <dbReference type="ARBA" id="ARBA00022692"/>
    </source>
</evidence>
<keyword evidence="7 8" id="KW-0998">Cell outer membrane</keyword>
<dbReference type="InterPro" id="IPR000531">
    <property type="entry name" value="Beta-barrel_TonB"/>
</dbReference>
<dbReference type="Pfam" id="PF07715">
    <property type="entry name" value="Plug"/>
    <property type="match status" value="1"/>
</dbReference>
<dbReference type="AlphaFoldDB" id="A0A1H7R1U3"/>
<keyword evidence="13" id="KW-1185">Reference proteome</keyword>
<dbReference type="Proteomes" id="UP000199421">
    <property type="component" value="Unassembled WGS sequence"/>
</dbReference>
<dbReference type="Pfam" id="PF13715">
    <property type="entry name" value="CarbopepD_reg_2"/>
    <property type="match status" value="1"/>
</dbReference>
<dbReference type="Gene3D" id="2.60.40.1120">
    <property type="entry name" value="Carboxypeptidase-like, regulatory domain"/>
    <property type="match status" value="1"/>
</dbReference>
<evidence type="ECO:0000259" key="10">
    <source>
        <dbReference type="Pfam" id="PF00593"/>
    </source>
</evidence>
<keyword evidence="6 8" id="KW-0472">Membrane</keyword>
<dbReference type="NCBIfam" id="TIGR04056">
    <property type="entry name" value="OMP_RagA_SusC"/>
    <property type="match status" value="1"/>
</dbReference>
<dbReference type="InterPro" id="IPR023996">
    <property type="entry name" value="TonB-dep_OMP_SusC/RagA"/>
</dbReference>
<feature type="domain" description="TonB-dependent receptor plug" evidence="11">
    <location>
        <begin position="130"/>
        <end position="234"/>
    </location>
</feature>
<dbReference type="SUPFAM" id="SSF49464">
    <property type="entry name" value="Carboxypeptidase regulatory domain-like"/>
    <property type="match status" value="1"/>
</dbReference>
<dbReference type="FunFam" id="2.170.130.10:FF:000003">
    <property type="entry name" value="SusC/RagA family TonB-linked outer membrane protein"/>
    <property type="match status" value="1"/>
</dbReference>
<dbReference type="InterPro" id="IPR039426">
    <property type="entry name" value="TonB-dep_rcpt-like"/>
</dbReference>
<feature type="domain" description="TonB-dependent receptor-like beta-barrel" evidence="10">
    <location>
        <begin position="429"/>
        <end position="988"/>
    </location>
</feature>
<keyword evidence="5 9" id="KW-0798">TonB box</keyword>
<comment type="similarity">
    <text evidence="8 9">Belongs to the TonB-dependent receptor family.</text>
</comment>
<sequence>MIKCLKAGVHRSLLLLTFVFGILLQNVYSQETKPLINSTLQGKVLDAATKEPIVGATIALDGTTHRASSDEHGDFHFVTGQRFPYTLLISYIGYKAQKKIVSTGSVEIFLEADLNQLEDVVVVGYGTQKKSTLTGSVATVDAKFLANRPITNATQALQGANGVYVNQNKGRPGAEGNTIRIRGVSTLNNNNPLVLVDGIEYPLSEVNPNDIESISVLKDAASAAIYGNRAANGVILVKTKTGQKGQFQIDYNVYGGSQRATFKPDVVTDAVQYMQGKNRALANEGKPAEYSDDLIQEYRSGTDPYVYPNTNWFDVMYRNAPIQEHNLRLSGGGEKTSFSLSFGYLDQEGVLLETNAKKYTFNSNIQSDVTGWLKVGANVAGTFWNDRESAYTSDEANGEGGLMGLLYRGLPMQAPYAQDGSYADQWVRVPGHNFFRNPLALSYEGFRKNTRYRTLANVYAEVKLPLNLTYKITAAANLLYRQEKYAYPQISLTNPKTGVLTPMGNIPTRGVKQIAANAVNLTNFHTLNFVKQLDDHAINALGGFSIERFDEGDFDAYNQGYLGNELTELDAGSTAPEVGGKSSQSRLQSYFGRVNYSFRDKYILEANIRYDGSSRFAKGKRWGVFPSFSGAWRINQEAFLADANWINNLKLRASWGRLGNQQIPLFSYVNAISLGQGYSFNNNVVGGTAITQISDPTITWETTTMTNLGVDLDLLQNKLSFQLDVFDKTTNEILRKVNIPAQVGKLEGPYRNIGKVSNKGIELSLAYQDQAGAFRYRIGGNVAYVKNKVLDVKGNIYYDGVTIIRKGDAISSFYGLQSDGIFQSEAEVQAHAYQAASTQPGDIRYIDQNGDNVIDNNDRMVIGSSIPTYTYGFTFNGAYKGFDLDLFFQGVADAETYANGNLAFPYRNGAGVTNEWLSNSWTPENPTATLPRLTTSSGYPQNYLTSDYWVKDASYLRLKNIQIAYNFQSDWLQHLHIKRAKVFVNAQNYVTITNFKLGDPERNLTRANGIDYPNYKSITAGVNISL</sequence>
<dbReference type="InterPro" id="IPR023997">
    <property type="entry name" value="TonB-dep_OMP_SusC/RagA_CS"/>
</dbReference>
<evidence type="ECO:0000256" key="9">
    <source>
        <dbReference type="RuleBase" id="RU003357"/>
    </source>
</evidence>
<dbReference type="SUPFAM" id="SSF56935">
    <property type="entry name" value="Porins"/>
    <property type="match status" value="1"/>
</dbReference>
<keyword evidence="2 8" id="KW-0813">Transport</keyword>
<organism evidence="12 13">
    <name type="scientific">Olivibacter domesticus</name>
    <name type="common">Pseudosphingobacterium domesticum</name>
    <dbReference type="NCBI Taxonomy" id="407022"/>
    <lineage>
        <taxon>Bacteria</taxon>
        <taxon>Pseudomonadati</taxon>
        <taxon>Bacteroidota</taxon>
        <taxon>Sphingobacteriia</taxon>
        <taxon>Sphingobacteriales</taxon>
        <taxon>Sphingobacteriaceae</taxon>
        <taxon>Olivibacter</taxon>
    </lineage>
</organism>
<reference evidence="13" key="1">
    <citation type="submission" date="2016-10" db="EMBL/GenBank/DDBJ databases">
        <authorList>
            <person name="Varghese N."/>
            <person name="Submissions S."/>
        </authorList>
    </citation>
    <scope>NUCLEOTIDE SEQUENCE [LARGE SCALE GENOMIC DNA]</scope>
    <source>
        <strain evidence="13">DSM 18733</strain>
    </source>
</reference>
<dbReference type="Gene3D" id="2.40.170.20">
    <property type="entry name" value="TonB-dependent receptor, beta-barrel domain"/>
    <property type="match status" value="1"/>
</dbReference>
<evidence type="ECO:0000256" key="2">
    <source>
        <dbReference type="ARBA" id="ARBA00022448"/>
    </source>
</evidence>
<evidence type="ECO:0000256" key="3">
    <source>
        <dbReference type="ARBA" id="ARBA00022452"/>
    </source>
</evidence>
<evidence type="ECO:0000259" key="11">
    <source>
        <dbReference type="Pfam" id="PF07715"/>
    </source>
</evidence>
<dbReference type="Gene3D" id="2.170.130.10">
    <property type="entry name" value="TonB-dependent receptor, plug domain"/>
    <property type="match status" value="1"/>
</dbReference>